<proteinExistence type="predicted"/>
<feature type="signal peptide" evidence="3">
    <location>
        <begin position="1"/>
        <end position="21"/>
    </location>
</feature>
<evidence type="ECO:0000256" key="2">
    <source>
        <dbReference type="ARBA" id="ARBA00022859"/>
    </source>
</evidence>
<dbReference type="InterPro" id="IPR050413">
    <property type="entry name" value="TCR_beta_variable"/>
</dbReference>
<dbReference type="InterPro" id="IPR013106">
    <property type="entry name" value="Ig_V-set"/>
</dbReference>
<dbReference type="PANTHER" id="PTHR23268">
    <property type="entry name" value="T-CELL RECEPTOR BETA CHAIN"/>
    <property type="match status" value="1"/>
</dbReference>
<dbReference type="InterPro" id="IPR007110">
    <property type="entry name" value="Ig-like_dom"/>
</dbReference>
<feature type="domain" description="Ig-like" evidence="4">
    <location>
        <begin position="149"/>
        <end position="240"/>
    </location>
</feature>
<dbReference type="PROSITE" id="PS50835">
    <property type="entry name" value="IG_LIKE"/>
    <property type="match status" value="1"/>
</dbReference>
<keyword evidence="1 3" id="KW-0732">Signal</keyword>
<dbReference type="SMART" id="SM00409">
    <property type="entry name" value="IG"/>
    <property type="match status" value="1"/>
</dbReference>
<gene>
    <name evidence="5" type="ORF">Q7C36_011869</name>
</gene>
<dbReference type="Proteomes" id="UP001187315">
    <property type="component" value="Unassembled WGS sequence"/>
</dbReference>
<dbReference type="EMBL" id="JAVHJS010000011">
    <property type="protein sequence ID" value="KAK2843654.1"/>
    <property type="molecule type" value="Genomic_DNA"/>
</dbReference>
<dbReference type="SUPFAM" id="SSF48726">
    <property type="entry name" value="Immunoglobulin"/>
    <property type="match status" value="2"/>
</dbReference>
<dbReference type="PANTHER" id="PTHR23268:SF102">
    <property type="entry name" value="IMMUNOGLOBULIN V-SET DOMAIN-CONTAINING PROTEIN"/>
    <property type="match status" value="1"/>
</dbReference>
<dbReference type="AlphaFoldDB" id="A0AA88MSB1"/>
<evidence type="ECO:0000259" key="4">
    <source>
        <dbReference type="PROSITE" id="PS50835"/>
    </source>
</evidence>
<evidence type="ECO:0000256" key="1">
    <source>
        <dbReference type="ARBA" id="ARBA00022729"/>
    </source>
</evidence>
<dbReference type="InterPro" id="IPR013783">
    <property type="entry name" value="Ig-like_fold"/>
</dbReference>
<evidence type="ECO:0000313" key="6">
    <source>
        <dbReference type="Proteomes" id="UP001187315"/>
    </source>
</evidence>
<dbReference type="InterPro" id="IPR003599">
    <property type="entry name" value="Ig_sub"/>
</dbReference>
<dbReference type="Gene3D" id="2.60.40.10">
    <property type="entry name" value="Immunoglobulins"/>
    <property type="match status" value="2"/>
</dbReference>
<dbReference type="InterPro" id="IPR036179">
    <property type="entry name" value="Ig-like_dom_sf"/>
</dbReference>
<evidence type="ECO:0000313" key="5">
    <source>
        <dbReference type="EMBL" id="KAK2843654.1"/>
    </source>
</evidence>
<protein>
    <recommendedName>
        <fullName evidence="4">Ig-like domain-containing protein</fullName>
    </recommendedName>
</protein>
<accession>A0AA88MSB1</accession>
<dbReference type="GO" id="GO:0007166">
    <property type="term" value="P:cell surface receptor signaling pathway"/>
    <property type="evidence" value="ECO:0007669"/>
    <property type="project" value="TreeGrafter"/>
</dbReference>
<comment type="caution">
    <text evidence="5">The sequence shown here is derived from an EMBL/GenBank/DDBJ whole genome shotgun (WGS) entry which is preliminary data.</text>
</comment>
<feature type="chain" id="PRO_5041646887" description="Ig-like domain-containing protein" evidence="3">
    <location>
        <begin position="22"/>
        <end position="240"/>
    </location>
</feature>
<reference evidence="5" key="1">
    <citation type="submission" date="2023-08" db="EMBL/GenBank/DDBJ databases">
        <title>Pelteobagrus vachellii genome.</title>
        <authorList>
            <person name="Liu H."/>
        </authorList>
    </citation>
    <scope>NUCLEOTIDE SEQUENCE</scope>
    <source>
        <strain evidence="5">PRFRI_2022a</strain>
        <tissue evidence="5">Muscle</tissue>
    </source>
</reference>
<organism evidence="5 6">
    <name type="scientific">Tachysurus vachellii</name>
    <name type="common">Darkbarbel catfish</name>
    <name type="synonym">Pelteobagrus vachellii</name>
    <dbReference type="NCBI Taxonomy" id="175792"/>
    <lineage>
        <taxon>Eukaryota</taxon>
        <taxon>Metazoa</taxon>
        <taxon>Chordata</taxon>
        <taxon>Craniata</taxon>
        <taxon>Vertebrata</taxon>
        <taxon>Euteleostomi</taxon>
        <taxon>Actinopterygii</taxon>
        <taxon>Neopterygii</taxon>
        <taxon>Teleostei</taxon>
        <taxon>Ostariophysi</taxon>
        <taxon>Siluriformes</taxon>
        <taxon>Bagridae</taxon>
        <taxon>Tachysurus</taxon>
    </lineage>
</organism>
<keyword evidence="2" id="KW-0391">Immunity</keyword>
<name>A0AA88MSB1_TACVA</name>
<sequence>MIRFYYKFILSVCFLSGSLICKEVHQGPADVLCLPEQIVTLTCNHSIPNYYTILWYQRTHGDTNLELIAYITNTNPKYEANYEEKELSSVEFILLLLSHEFSSGHCIPLYQQEFNMITALVILALCLFSGQVDGNGVLQNPDIIWGSPGSSAEMNCTHNKDINHRQMYWFKQLPGEGITLLVFTSVGVKTDYGKFTEDKYVAVKTVVESGSLTVKNLEPGDDALYFCAVSQHCGANSLQH</sequence>
<evidence type="ECO:0000256" key="3">
    <source>
        <dbReference type="SAM" id="SignalP"/>
    </source>
</evidence>
<dbReference type="GO" id="GO:0002376">
    <property type="term" value="P:immune system process"/>
    <property type="evidence" value="ECO:0007669"/>
    <property type="project" value="UniProtKB-KW"/>
</dbReference>
<dbReference type="SMART" id="SM00406">
    <property type="entry name" value="IGv"/>
    <property type="match status" value="1"/>
</dbReference>
<dbReference type="GO" id="GO:0005886">
    <property type="term" value="C:plasma membrane"/>
    <property type="evidence" value="ECO:0007669"/>
    <property type="project" value="TreeGrafter"/>
</dbReference>
<dbReference type="Pfam" id="PF07686">
    <property type="entry name" value="V-set"/>
    <property type="match status" value="1"/>
</dbReference>
<keyword evidence="6" id="KW-1185">Reference proteome</keyword>